<accession>A0A9Q8U0T1</accession>
<protein>
    <submittedName>
        <fullName evidence="1">Uncharacterized protein</fullName>
    </submittedName>
</protein>
<evidence type="ECO:0000313" key="2">
    <source>
        <dbReference type="Proteomes" id="UP001056381"/>
    </source>
</evidence>
<name>A0A9Q8U0T1_9GAMM</name>
<sequence>MKRLPIIYGLFAALFLGSEDILFCSDKNAVGFDRAKNSRVTTYTKENFTLIVDFEKKKVFSELLLFTPALPESQTCVDSSAVRGLYCINRYGGTISINLTTLEYNRASIYIAVDATDDVVIRHGSCISY</sequence>
<proteinExistence type="predicted"/>
<organism evidence="1 2">
    <name type="scientific">SAR86 cluster bacterium</name>
    <dbReference type="NCBI Taxonomy" id="2030880"/>
    <lineage>
        <taxon>Bacteria</taxon>
        <taxon>Pseudomonadati</taxon>
        <taxon>Pseudomonadota</taxon>
        <taxon>Gammaproteobacteria</taxon>
        <taxon>SAR86 cluster</taxon>
    </lineage>
</organism>
<dbReference type="Proteomes" id="UP001056381">
    <property type="component" value="Chromosome"/>
</dbReference>
<dbReference type="EMBL" id="CP097966">
    <property type="protein sequence ID" value="URQ63148.1"/>
    <property type="molecule type" value="Genomic_DNA"/>
</dbReference>
<reference evidence="1" key="1">
    <citation type="submission" date="2022-05" db="EMBL/GenBank/DDBJ databases">
        <title>Single-amplified genomics reveal most streamlined microbe among free-living bacteria.</title>
        <authorList>
            <person name="Roda-Garcia J."/>
            <person name="Haro-Moreno J.M."/>
            <person name="Rodriguez-Valera F."/>
            <person name="Almagro-Moreno S."/>
            <person name="Lopez-Perez M."/>
        </authorList>
    </citation>
    <scope>NUCLEOTIDE SEQUENCE</scope>
    <source>
        <strain evidence="1">TMED112-D2-2</strain>
    </source>
</reference>
<keyword evidence="2" id="KW-1185">Reference proteome</keyword>
<evidence type="ECO:0000313" key="1">
    <source>
        <dbReference type="EMBL" id="URQ63148.1"/>
    </source>
</evidence>
<gene>
    <name evidence="1" type="ORF">M9B40_05335</name>
</gene>
<dbReference type="AlphaFoldDB" id="A0A9Q8U0T1"/>